<sequence length="1343" mass="152710">MDQAMSTTHGEEPNPLDSTGLCLLSLDGGGVRGLSTLYVLKSIMDRLNYERKKTADLPPAKPCEVFDLIGGTSTGGLIAIMLGRLEMDVDECITAYSDLAAAVFSEKLSRFPVNIKGNVKPRFDSTKLETAIRKVVTQSGASETDLLNDAVERGCKTFVCTADRDTKGIRRLRSYSLPHEPNLRVTICQAALATSAATTFFDPVSIGDRTFADGGLGANNPVDEVEGEATNIWCPETGNLKPLVKCFISVGTGNPGQKVFEDSMIKFLGQTVVEIATETENTERRFIARWAGHFDEKRYFRFNVDQGLQNIGLDEYKKKGAMEAATEEYLTHTAQKFRVRDCIQNLRLKQNKPETSFVTLVKEYTLLTIQQQTAAHQAPWIVPFERNPNFTGRESQLAELEKKLFEKDHTTKMAITGLGGVGKTQLVLELAYRARKMHEKCSVIWIPATNMESLQQAYLDAARQLSIPSWEEEKTDVKKLVQGYLSKESTGQWLLVFDNADDIEMWITKSTSVQGSGRLIEYLPRSTQGCIVFTTRDRKTAVKLAQQNVIEVAEMNEATATQMLQNYLINQDLVSNEQDTNALLAQLTHLPLAIVQAAAYINANGITLTDYLLLLGEQEEDVIDLLSEEFEDDKRYHNVKNPVATTWLISFEQVQHRDPLAADLLSFMACVDPKNVPQSLLPSGPSLKKGTDAIGTLHAYAFVNRRLTDLALDVHRLVHLATRNWLRNKDLLTRWTERAIVRLVEVFPKSDHEKRSIWRTYLPHARYILESDLIDKEEENRLNLAWKFGRCLYKDGRWNEAETLFMQAMETDKRVLGAEHSDTLTSMAMLASTYWNQGRWKEAEELQMQVMETQKRVLGVEHPDTLTIMNNLASIYSNQGRWKEAEELKMQVMEIYKRVLGVEHPSTLTTMNNLALTYLNQGRWKEAEELQMQVMETQKRVLGVEHPSTLTIMNNLASTYSDQGRWKEAEELKMQVMETQKRVLGVEHPSTLITMNNLASTYSDQGRWKEAEELKMQVMETRKRVLGVEHPSTLTTMNNLASTYSDQGRWKEAEELQMQVMETCKRVLGVEHPDTLNTISNLASTYQDQGRWKEAEELQMQVMETQKRVLGVEHPDTLTIMNNLASIYSDQGRWKEAEELKMQVMETQKRVLGVEHPSTLITMNNLASTYLNQDRWKEAEELQMQVMETQKRVLGVEHPSTLITMNNLASTYSDQGRWKEAEELKMQVMETRKRVLGVEHPSTLTTMNNLALIYSDQGRWKEAEELKMQVMETRKRVLGVEHPDTLITMSNLAFTWEEQGRHAEAIKLMEECVHLRSRILGIDHPDTLASRTALNSWQAEAGD</sequence>
<feature type="active site" description="Nucleophile" evidence="2">
    <location>
        <position position="73"/>
    </location>
</feature>
<dbReference type="InterPro" id="IPR027417">
    <property type="entry name" value="P-loop_NTPase"/>
</dbReference>
<dbReference type="InterPro" id="IPR016035">
    <property type="entry name" value="Acyl_Trfase/lysoPLipase"/>
</dbReference>
<evidence type="ECO:0000259" key="3">
    <source>
        <dbReference type="PROSITE" id="PS51635"/>
    </source>
</evidence>
<dbReference type="Proteomes" id="UP000606974">
    <property type="component" value="Unassembled WGS sequence"/>
</dbReference>
<keyword evidence="1 2" id="KW-0443">Lipid metabolism</keyword>
<dbReference type="Pfam" id="PF13374">
    <property type="entry name" value="TPR_10"/>
    <property type="match status" value="3"/>
</dbReference>
<gene>
    <name evidence="4" type="ORF">GJ744_010251</name>
</gene>
<dbReference type="SUPFAM" id="SSF52540">
    <property type="entry name" value="P-loop containing nucleoside triphosphate hydrolases"/>
    <property type="match status" value="1"/>
</dbReference>
<name>A0A8H7E5J5_9EURO</name>
<feature type="short sequence motif" description="GXSXG" evidence="2">
    <location>
        <begin position="71"/>
        <end position="75"/>
    </location>
</feature>
<dbReference type="OrthoDB" id="1658288at2759"/>
<dbReference type="PANTHER" id="PTHR46082:SF6">
    <property type="entry name" value="AAA+ ATPASE DOMAIN-CONTAINING PROTEIN-RELATED"/>
    <property type="match status" value="1"/>
</dbReference>
<organism evidence="4 5">
    <name type="scientific">Endocarpon pusillum</name>
    <dbReference type="NCBI Taxonomy" id="364733"/>
    <lineage>
        <taxon>Eukaryota</taxon>
        <taxon>Fungi</taxon>
        <taxon>Dikarya</taxon>
        <taxon>Ascomycota</taxon>
        <taxon>Pezizomycotina</taxon>
        <taxon>Eurotiomycetes</taxon>
        <taxon>Chaetothyriomycetidae</taxon>
        <taxon>Verrucariales</taxon>
        <taxon>Verrucariaceae</taxon>
        <taxon>Endocarpon</taxon>
    </lineage>
</organism>
<evidence type="ECO:0000313" key="5">
    <source>
        <dbReference type="Proteomes" id="UP000606974"/>
    </source>
</evidence>
<dbReference type="EMBL" id="JAACFV010000066">
    <property type="protein sequence ID" value="KAF7507581.1"/>
    <property type="molecule type" value="Genomic_DNA"/>
</dbReference>
<keyword evidence="2" id="KW-0442">Lipid degradation</keyword>
<dbReference type="InterPro" id="IPR002641">
    <property type="entry name" value="PNPLA_dom"/>
</dbReference>
<accession>A0A8H7E5J5</accession>
<dbReference type="InterPro" id="IPR053137">
    <property type="entry name" value="NLR-like"/>
</dbReference>
<dbReference type="GO" id="GO:0016042">
    <property type="term" value="P:lipid catabolic process"/>
    <property type="evidence" value="ECO:0007669"/>
    <property type="project" value="UniProtKB-UniRule"/>
</dbReference>
<dbReference type="PROSITE" id="PS51635">
    <property type="entry name" value="PNPLA"/>
    <property type="match status" value="1"/>
</dbReference>
<comment type="caution">
    <text evidence="4">The sequence shown here is derived from an EMBL/GenBank/DDBJ whole genome shotgun (WGS) entry which is preliminary data.</text>
</comment>
<evidence type="ECO:0000313" key="4">
    <source>
        <dbReference type="EMBL" id="KAF7507581.1"/>
    </source>
</evidence>
<dbReference type="NCBIfam" id="NF040586">
    <property type="entry name" value="FxSxx_TPR"/>
    <property type="match status" value="1"/>
</dbReference>
<dbReference type="Pfam" id="PF13424">
    <property type="entry name" value="TPR_12"/>
    <property type="match status" value="5"/>
</dbReference>
<dbReference type="CDD" id="cd07216">
    <property type="entry name" value="Pat17_PNPLA8_PNPLA9_like3"/>
    <property type="match status" value="1"/>
</dbReference>
<keyword evidence="5" id="KW-1185">Reference proteome</keyword>
<proteinExistence type="predicted"/>
<protein>
    <recommendedName>
        <fullName evidence="3">PNPLA domain-containing protein</fullName>
    </recommendedName>
</protein>
<dbReference type="InterPro" id="IPR011990">
    <property type="entry name" value="TPR-like_helical_dom_sf"/>
</dbReference>
<evidence type="ECO:0000256" key="1">
    <source>
        <dbReference type="ARBA" id="ARBA00023098"/>
    </source>
</evidence>
<feature type="active site" description="Proton acceptor" evidence="2">
    <location>
        <position position="213"/>
    </location>
</feature>
<dbReference type="GO" id="GO:0043531">
    <property type="term" value="F:ADP binding"/>
    <property type="evidence" value="ECO:0007669"/>
    <property type="project" value="InterPro"/>
</dbReference>
<feature type="domain" description="PNPLA" evidence="3">
    <location>
        <begin position="24"/>
        <end position="226"/>
    </location>
</feature>
<feature type="short sequence motif" description="DGA/G" evidence="2">
    <location>
        <begin position="213"/>
        <end position="215"/>
    </location>
</feature>
<dbReference type="SUPFAM" id="SSF52151">
    <property type="entry name" value="FabD/lysophospholipase-like"/>
    <property type="match status" value="1"/>
</dbReference>
<dbReference type="GO" id="GO:0016787">
    <property type="term" value="F:hydrolase activity"/>
    <property type="evidence" value="ECO:0007669"/>
    <property type="project" value="UniProtKB-UniRule"/>
</dbReference>
<dbReference type="GO" id="GO:0046486">
    <property type="term" value="P:glycerolipid metabolic process"/>
    <property type="evidence" value="ECO:0007669"/>
    <property type="project" value="UniProtKB-ARBA"/>
</dbReference>
<dbReference type="Gene3D" id="3.40.1090.10">
    <property type="entry name" value="Cytosolic phospholipase A2 catalytic domain"/>
    <property type="match status" value="1"/>
</dbReference>
<reference evidence="4" key="1">
    <citation type="submission" date="2020-02" db="EMBL/GenBank/DDBJ databases">
        <authorList>
            <person name="Palmer J.M."/>
        </authorList>
    </citation>
    <scope>NUCLEOTIDE SEQUENCE</scope>
    <source>
        <strain evidence="4">EPUS1.4</strain>
        <tissue evidence="4">Thallus</tissue>
    </source>
</reference>
<dbReference type="Pfam" id="PF01734">
    <property type="entry name" value="Patatin"/>
    <property type="match status" value="1"/>
</dbReference>
<dbReference type="SUPFAM" id="SSF48452">
    <property type="entry name" value="TPR-like"/>
    <property type="match status" value="4"/>
</dbReference>
<dbReference type="PRINTS" id="PR00381">
    <property type="entry name" value="KINESINLIGHT"/>
</dbReference>
<dbReference type="Gene3D" id="1.25.40.10">
    <property type="entry name" value="Tetratricopeptide repeat domain"/>
    <property type="match status" value="3"/>
</dbReference>
<dbReference type="SMART" id="SM00028">
    <property type="entry name" value="TPR"/>
    <property type="match status" value="12"/>
</dbReference>
<dbReference type="Gene3D" id="3.40.50.300">
    <property type="entry name" value="P-loop containing nucleotide triphosphate hydrolases"/>
    <property type="match status" value="1"/>
</dbReference>
<dbReference type="Pfam" id="PF00931">
    <property type="entry name" value="NB-ARC"/>
    <property type="match status" value="1"/>
</dbReference>
<evidence type="ECO:0000256" key="2">
    <source>
        <dbReference type="PROSITE-ProRule" id="PRU01161"/>
    </source>
</evidence>
<dbReference type="InterPro" id="IPR002182">
    <property type="entry name" value="NB-ARC"/>
</dbReference>
<dbReference type="InterPro" id="IPR019734">
    <property type="entry name" value="TPR_rpt"/>
</dbReference>
<keyword evidence="2" id="KW-0378">Hydrolase</keyword>
<feature type="short sequence motif" description="GXGXXG" evidence="2">
    <location>
        <begin position="28"/>
        <end position="33"/>
    </location>
</feature>
<dbReference type="PANTHER" id="PTHR46082">
    <property type="entry name" value="ATP/GTP-BINDING PROTEIN-RELATED"/>
    <property type="match status" value="1"/>
</dbReference>